<name>A0AAV4W328_CAEEX</name>
<evidence type="ECO:0000313" key="2">
    <source>
        <dbReference type="EMBL" id="GIY77052.1"/>
    </source>
</evidence>
<evidence type="ECO:0000313" key="3">
    <source>
        <dbReference type="Proteomes" id="UP001054945"/>
    </source>
</evidence>
<evidence type="ECO:0008006" key="4">
    <source>
        <dbReference type="Google" id="ProtNLM"/>
    </source>
</evidence>
<reference evidence="2 3" key="1">
    <citation type="submission" date="2021-06" db="EMBL/GenBank/DDBJ databases">
        <title>Caerostris extrusa draft genome.</title>
        <authorList>
            <person name="Kono N."/>
            <person name="Arakawa K."/>
        </authorList>
    </citation>
    <scope>NUCLEOTIDE SEQUENCE [LARGE SCALE GENOMIC DNA]</scope>
</reference>
<protein>
    <recommendedName>
        <fullName evidence="4">Ribosomal protein S14</fullName>
    </recommendedName>
</protein>
<evidence type="ECO:0000256" key="1">
    <source>
        <dbReference type="SAM" id="MobiDB-lite"/>
    </source>
</evidence>
<sequence>MKLSVRSLDGLSSEFRDIRRRQLTFSVKRLCVPYARVASVSNINRENMRSPPPSTRDVSKETSRILGTCRRGACRIQIYRRDRFNSLKRKGLRSSWLLQTSTLGAKLFSK</sequence>
<gene>
    <name evidence="2" type="ORF">CEXT_335591</name>
</gene>
<feature type="region of interest" description="Disordered" evidence="1">
    <location>
        <begin position="43"/>
        <end position="62"/>
    </location>
</feature>
<organism evidence="2 3">
    <name type="scientific">Caerostris extrusa</name>
    <name type="common">Bark spider</name>
    <name type="synonym">Caerostris bankana</name>
    <dbReference type="NCBI Taxonomy" id="172846"/>
    <lineage>
        <taxon>Eukaryota</taxon>
        <taxon>Metazoa</taxon>
        <taxon>Ecdysozoa</taxon>
        <taxon>Arthropoda</taxon>
        <taxon>Chelicerata</taxon>
        <taxon>Arachnida</taxon>
        <taxon>Araneae</taxon>
        <taxon>Araneomorphae</taxon>
        <taxon>Entelegynae</taxon>
        <taxon>Araneoidea</taxon>
        <taxon>Araneidae</taxon>
        <taxon>Caerostris</taxon>
    </lineage>
</organism>
<dbReference type="AlphaFoldDB" id="A0AAV4W328"/>
<comment type="caution">
    <text evidence="2">The sequence shown here is derived from an EMBL/GenBank/DDBJ whole genome shotgun (WGS) entry which is preliminary data.</text>
</comment>
<dbReference type="EMBL" id="BPLR01015573">
    <property type="protein sequence ID" value="GIY77052.1"/>
    <property type="molecule type" value="Genomic_DNA"/>
</dbReference>
<dbReference type="Proteomes" id="UP001054945">
    <property type="component" value="Unassembled WGS sequence"/>
</dbReference>
<proteinExistence type="predicted"/>
<accession>A0AAV4W328</accession>
<keyword evidence="3" id="KW-1185">Reference proteome</keyword>